<proteinExistence type="predicted"/>
<dbReference type="Proteomes" id="UP000701801">
    <property type="component" value="Unassembled WGS sequence"/>
</dbReference>
<dbReference type="OrthoDB" id="2562743at2759"/>
<keyword evidence="1" id="KW-0175">Coiled coil</keyword>
<reference evidence="2" key="1">
    <citation type="submission" date="2021-07" db="EMBL/GenBank/DDBJ databases">
        <authorList>
            <person name="Durling M."/>
        </authorList>
    </citation>
    <scope>NUCLEOTIDE SEQUENCE</scope>
</reference>
<feature type="coiled-coil region" evidence="1">
    <location>
        <begin position="39"/>
        <end position="70"/>
    </location>
</feature>
<keyword evidence="3" id="KW-1185">Reference proteome</keyword>
<gene>
    <name evidence="2" type="ORF">HYALB_00009376</name>
</gene>
<dbReference type="AlphaFoldDB" id="A0A9N9LIA5"/>
<evidence type="ECO:0000256" key="1">
    <source>
        <dbReference type="SAM" id="Coils"/>
    </source>
</evidence>
<evidence type="ECO:0000313" key="3">
    <source>
        <dbReference type="Proteomes" id="UP000701801"/>
    </source>
</evidence>
<dbReference type="EMBL" id="CAJVRM010000062">
    <property type="protein sequence ID" value="CAG8973072.1"/>
    <property type="molecule type" value="Genomic_DNA"/>
</dbReference>
<evidence type="ECO:0000313" key="2">
    <source>
        <dbReference type="EMBL" id="CAG8973072.1"/>
    </source>
</evidence>
<comment type="caution">
    <text evidence="2">The sequence shown here is derived from an EMBL/GenBank/DDBJ whole genome shotgun (WGS) entry which is preliminary data.</text>
</comment>
<organism evidence="2 3">
    <name type="scientific">Hymenoscyphus albidus</name>
    <dbReference type="NCBI Taxonomy" id="595503"/>
    <lineage>
        <taxon>Eukaryota</taxon>
        <taxon>Fungi</taxon>
        <taxon>Dikarya</taxon>
        <taxon>Ascomycota</taxon>
        <taxon>Pezizomycotina</taxon>
        <taxon>Leotiomycetes</taxon>
        <taxon>Helotiales</taxon>
        <taxon>Helotiaceae</taxon>
        <taxon>Hymenoscyphus</taxon>
    </lineage>
</organism>
<name>A0A9N9LIA5_9HELO</name>
<feature type="coiled-coil region" evidence="1">
    <location>
        <begin position="293"/>
        <end position="334"/>
    </location>
</feature>
<accession>A0A9N9LIA5</accession>
<dbReference type="PANTHER" id="PTHR21974:SF2">
    <property type="entry name" value="RE15880P"/>
    <property type="match status" value="1"/>
</dbReference>
<dbReference type="PANTHER" id="PTHR21974">
    <property type="entry name" value="RE15880P"/>
    <property type="match status" value="1"/>
</dbReference>
<sequence>MTSVCARTRDAAPRNAQLLQTLDETNHAPSALESNQSYVARLRLQIHQKKQELEQASKIVESELADYEQYEHSQIRRLAYKVDQKEQIFDEKTEKEKREWEEALKYHDEIKYNLGKMLDTLDNAVKLNLTFKQEAAANAVAKKDLDELYKSIFSGQTPELPGEDKKEQLVTEAETSFNAVQSRMSTENEALKALKDAERFLALALNNLSSAKHPVVSDFWNYGSFADMSKDSKLGNARRNISEVKNLIAMAQEIQPFIRSIEQLDAPELRFMGELVFSHSENGDALKLLKQATEILEIELDGENSRVKAIEKELSRAKKILQERRKELQDFRQKTFEKFTRVHELG</sequence>
<protein>
    <submittedName>
        <fullName evidence="2">Uncharacterized protein</fullName>
    </submittedName>
</protein>